<dbReference type="Pfam" id="PF11518">
    <property type="entry name" value="DUF3221"/>
    <property type="match status" value="1"/>
</dbReference>
<keyword evidence="1" id="KW-0732">Signal</keyword>
<accession>A0ABU1IMZ6</accession>
<name>A0ABU1IMZ6_9BACL</name>
<proteinExistence type="predicted"/>
<evidence type="ECO:0000256" key="1">
    <source>
        <dbReference type="SAM" id="SignalP"/>
    </source>
</evidence>
<sequence length="117" mass="12878">MRKWWAVSLIGLLLVMAGCGDQGIPAEKPAVIGDVTEVVDEGFLLRAEQDLIQSGDVYSVSITKETSIYLKEEDDVTAVKSEEIREGQRISLWIKGGVRESYPPQVDAKVVLIQSSQ</sequence>
<protein>
    <submittedName>
        <fullName evidence="2">Transcriptional regulator</fullName>
    </submittedName>
</protein>
<feature type="signal peptide" evidence="1">
    <location>
        <begin position="1"/>
        <end position="19"/>
    </location>
</feature>
<dbReference type="RefSeq" id="WP_309865654.1">
    <property type="nucleotide sequence ID" value="NZ_JAVDQG010000004.1"/>
</dbReference>
<dbReference type="Proteomes" id="UP001185012">
    <property type="component" value="Unassembled WGS sequence"/>
</dbReference>
<dbReference type="PROSITE" id="PS51257">
    <property type="entry name" value="PROKAR_LIPOPROTEIN"/>
    <property type="match status" value="1"/>
</dbReference>
<evidence type="ECO:0000313" key="2">
    <source>
        <dbReference type="EMBL" id="MDR6226141.1"/>
    </source>
</evidence>
<keyword evidence="3" id="KW-1185">Reference proteome</keyword>
<evidence type="ECO:0000313" key="3">
    <source>
        <dbReference type="Proteomes" id="UP001185012"/>
    </source>
</evidence>
<feature type="chain" id="PRO_5045528287" evidence="1">
    <location>
        <begin position="20"/>
        <end position="117"/>
    </location>
</feature>
<reference evidence="2 3" key="1">
    <citation type="submission" date="2023-07" db="EMBL/GenBank/DDBJ databases">
        <title>Genomic Encyclopedia of Type Strains, Phase IV (KMG-IV): sequencing the most valuable type-strain genomes for metagenomic binning, comparative biology and taxonomic classification.</title>
        <authorList>
            <person name="Goeker M."/>
        </authorList>
    </citation>
    <scope>NUCLEOTIDE SEQUENCE [LARGE SCALE GENOMIC DNA]</scope>
    <source>
        <strain evidence="2 3">DSM 45903</strain>
    </source>
</reference>
<organism evidence="2 3">
    <name type="scientific">Desmospora profundinema</name>
    <dbReference type="NCBI Taxonomy" id="1571184"/>
    <lineage>
        <taxon>Bacteria</taxon>
        <taxon>Bacillati</taxon>
        <taxon>Bacillota</taxon>
        <taxon>Bacilli</taxon>
        <taxon>Bacillales</taxon>
        <taxon>Thermoactinomycetaceae</taxon>
        <taxon>Desmospora</taxon>
    </lineage>
</organism>
<dbReference type="InterPro" id="IPR021598">
    <property type="entry name" value="DUF3221"/>
</dbReference>
<comment type="caution">
    <text evidence="2">The sequence shown here is derived from an EMBL/GenBank/DDBJ whole genome shotgun (WGS) entry which is preliminary data.</text>
</comment>
<dbReference type="EMBL" id="JAVDQG010000004">
    <property type="protein sequence ID" value="MDR6226141.1"/>
    <property type="molecule type" value="Genomic_DNA"/>
</dbReference>
<gene>
    <name evidence="2" type="ORF">JOE21_002147</name>
</gene>